<accession>A0A9N9P4L6</accession>
<comment type="caution">
    <text evidence="1">The sequence shown here is derived from an EMBL/GenBank/DDBJ whole genome shotgun (WGS) entry which is preliminary data.</text>
</comment>
<keyword evidence="2" id="KW-1185">Reference proteome</keyword>
<name>A0A9N9P4L6_9GLOM</name>
<dbReference type="AlphaFoldDB" id="A0A9N9P4L6"/>
<feature type="non-terminal residue" evidence="1">
    <location>
        <position position="1"/>
    </location>
</feature>
<evidence type="ECO:0000313" key="1">
    <source>
        <dbReference type="EMBL" id="CAG8784297.1"/>
    </source>
</evidence>
<sequence>CLDTIDSNQLQYILNTIQSTLTMSEDNSQPVIESNNNQHN</sequence>
<organism evidence="1 2">
    <name type="scientific">Dentiscutata erythropus</name>
    <dbReference type="NCBI Taxonomy" id="1348616"/>
    <lineage>
        <taxon>Eukaryota</taxon>
        <taxon>Fungi</taxon>
        <taxon>Fungi incertae sedis</taxon>
        <taxon>Mucoromycota</taxon>
        <taxon>Glomeromycotina</taxon>
        <taxon>Glomeromycetes</taxon>
        <taxon>Diversisporales</taxon>
        <taxon>Gigasporaceae</taxon>
        <taxon>Dentiscutata</taxon>
    </lineage>
</organism>
<proteinExistence type="predicted"/>
<gene>
    <name evidence="1" type="ORF">DERYTH_LOCUS20072</name>
</gene>
<protein>
    <submittedName>
        <fullName evidence="1">1493_t:CDS:1</fullName>
    </submittedName>
</protein>
<reference evidence="1" key="1">
    <citation type="submission" date="2021-06" db="EMBL/GenBank/DDBJ databases">
        <authorList>
            <person name="Kallberg Y."/>
            <person name="Tangrot J."/>
            <person name="Rosling A."/>
        </authorList>
    </citation>
    <scope>NUCLEOTIDE SEQUENCE</scope>
    <source>
        <strain evidence="1">MA453B</strain>
    </source>
</reference>
<dbReference type="EMBL" id="CAJVPY010023016">
    <property type="protein sequence ID" value="CAG8784297.1"/>
    <property type="molecule type" value="Genomic_DNA"/>
</dbReference>
<evidence type="ECO:0000313" key="2">
    <source>
        <dbReference type="Proteomes" id="UP000789405"/>
    </source>
</evidence>
<dbReference type="Proteomes" id="UP000789405">
    <property type="component" value="Unassembled WGS sequence"/>
</dbReference>